<name>A0A2N7PP63_9BACT</name>
<dbReference type="FunFam" id="3.40.50.20:FF:000002">
    <property type="entry name" value="Carbamoyl-phosphate synthase large chain"/>
    <property type="match status" value="1"/>
</dbReference>
<feature type="binding site" evidence="19">
    <location>
        <position position="789"/>
    </location>
    <ligand>
        <name>ATP</name>
        <dbReference type="ChEBI" id="CHEBI:30616"/>
        <label>2</label>
    </ligand>
</feature>
<dbReference type="GO" id="GO:0044205">
    <property type="term" value="P:'de novo' UMP biosynthetic process"/>
    <property type="evidence" value="ECO:0007669"/>
    <property type="project" value="UniProtKB-UniRule"/>
</dbReference>
<dbReference type="Pfam" id="PF02787">
    <property type="entry name" value="CPSase_L_D3"/>
    <property type="match status" value="1"/>
</dbReference>
<dbReference type="GO" id="GO:0004087">
    <property type="term" value="F:carbamoyl-phosphate synthase (ammonia) activity"/>
    <property type="evidence" value="ECO:0007669"/>
    <property type="project" value="UniProtKB-EC"/>
</dbReference>
<evidence type="ECO:0000256" key="4">
    <source>
        <dbReference type="ARBA" id="ARBA00009799"/>
    </source>
</evidence>
<dbReference type="InterPro" id="IPR016185">
    <property type="entry name" value="PreATP-grasp_dom_sf"/>
</dbReference>
<comment type="caution">
    <text evidence="22">The sequence shown here is derived from an EMBL/GenBank/DDBJ whole genome shotgun (WGS) entry which is preliminary data.</text>
</comment>
<dbReference type="Pfam" id="PF25596">
    <property type="entry name" value="CPSase_L_D1"/>
    <property type="match status" value="2"/>
</dbReference>
<evidence type="ECO:0000256" key="10">
    <source>
        <dbReference type="ARBA" id="ARBA00022741"/>
    </source>
</evidence>
<feature type="binding site" evidence="19">
    <location>
        <position position="756"/>
    </location>
    <ligand>
        <name>ATP</name>
        <dbReference type="ChEBI" id="CHEBI:30616"/>
        <label>2</label>
    </ligand>
</feature>
<evidence type="ECO:0000256" key="6">
    <source>
        <dbReference type="ARBA" id="ARBA00022598"/>
    </source>
</evidence>
<feature type="binding site" evidence="19">
    <location>
        <position position="299"/>
    </location>
    <ligand>
        <name>Mn(2+)</name>
        <dbReference type="ChEBI" id="CHEBI:29035"/>
        <label>2</label>
    </ligand>
</feature>
<dbReference type="FunFam" id="1.10.1030.10:FF:000002">
    <property type="entry name" value="Carbamoyl-phosphate synthase large chain"/>
    <property type="match status" value="1"/>
</dbReference>
<feature type="binding site" evidence="19">
    <location>
        <position position="208"/>
    </location>
    <ligand>
        <name>ATP</name>
        <dbReference type="ChEBI" id="CHEBI:30616"/>
        <label>1</label>
    </ligand>
</feature>
<dbReference type="InterPro" id="IPR036897">
    <property type="entry name" value="CarbamoylP_synth_lsu_oligo_sf"/>
</dbReference>
<keyword evidence="5 19" id="KW-0055">Arginine biosynthesis</keyword>
<evidence type="ECO:0000256" key="13">
    <source>
        <dbReference type="ARBA" id="ARBA00022975"/>
    </source>
</evidence>
<feature type="binding site" evidence="19">
    <location>
        <position position="175"/>
    </location>
    <ligand>
        <name>ATP</name>
        <dbReference type="ChEBI" id="CHEBI:30616"/>
        <label>1</label>
    </ligand>
</feature>
<dbReference type="PROSITE" id="PS00867">
    <property type="entry name" value="CPSASE_2"/>
    <property type="match status" value="2"/>
</dbReference>
<evidence type="ECO:0000256" key="3">
    <source>
        <dbReference type="ARBA" id="ARBA00005077"/>
    </source>
</evidence>
<dbReference type="InterPro" id="IPR011761">
    <property type="entry name" value="ATP-grasp"/>
</dbReference>
<feature type="binding site" evidence="19">
    <location>
        <position position="285"/>
    </location>
    <ligand>
        <name>ATP</name>
        <dbReference type="ChEBI" id="CHEBI:30616"/>
        <label>1</label>
    </ligand>
</feature>
<comment type="similarity">
    <text evidence="4 19">Belongs to the CarB family.</text>
</comment>
<evidence type="ECO:0000256" key="5">
    <source>
        <dbReference type="ARBA" id="ARBA00022571"/>
    </source>
</evidence>
<dbReference type="NCBIfam" id="NF003671">
    <property type="entry name" value="PRK05294.1"/>
    <property type="match status" value="1"/>
</dbReference>
<evidence type="ECO:0000256" key="7">
    <source>
        <dbReference type="ARBA" id="ARBA00022605"/>
    </source>
</evidence>
<dbReference type="InterPro" id="IPR005483">
    <property type="entry name" value="CPSase_dom"/>
</dbReference>
<dbReference type="HAMAP" id="MF_01210_A">
    <property type="entry name" value="CPSase_L_chain_A"/>
    <property type="match status" value="1"/>
</dbReference>
<feature type="binding site" evidence="19">
    <location>
        <position position="176"/>
    </location>
    <ligand>
        <name>ATP</name>
        <dbReference type="ChEBI" id="CHEBI:30616"/>
        <label>1</label>
    </ligand>
</feature>
<keyword evidence="10 19" id="KW-0547">Nucleotide-binding</keyword>
<dbReference type="InterPro" id="IPR006275">
    <property type="entry name" value="CPSase_lsu"/>
</dbReference>
<evidence type="ECO:0000256" key="11">
    <source>
        <dbReference type="ARBA" id="ARBA00022840"/>
    </source>
</evidence>
<feature type="binding site" evidence="19">
    <location>
        <position position="215"/>
    </location>
    <ligand>
        <name>ATP</name>
        <dbReference type="ChEBI" id="CHEBI:30616"/>
        <label>1</label>
    </ligand>
</feature>
<dbReference type="GO" id="GO:0005524">
    <property type="term" value="F:ATP binding"/>
    <property type="evidence" value="ECO:0007669"/>
    <property type="project" value="UniProtKB-UniRule"/>
</dbReference>
<evidence type="ECO:0000259" key="20">
    <source>
        <dbReference type="PROSITE" id="PS50975"/>
    </source>
</evidence>
<feature type="binding site" evidence="19">
    <location>
        <position position="243"/>
    </location>
    <ligand>
        <name>ATP</name>
        <dbReference type="ChEBI" id="CHEBI:30616"/>
        <label>1</label>
    </ligand>
</feature>
<feature type="binding site" evidence="19">
    <location>
        <position position="299"/>
    </location>
    <ligand>
        <name>Mn(2+)</name>
        <dbReference type="ChEBI" id="CHEBI:29035"/>
        <label>1</label>
    </ligand>
</feature>
<dbReference type="GO" id="GO:0004088">
    <property type="term" value="F:carbamoyl-phosphate synthase (glutamine-hydrolyzing) activity"/>
    <property type="evidence" value="ECO:0007669"/>
    <property type="project" value="UniProtKB-UniRule"/>
</dbReference>
<feature type="binding site" evidence="19">
    <location>
        <position position="758"/>
    </location>
    <ligand>
        <name>ATP</name>
        <dbReference type="ChEBI" id="CHEBI:30616"/>
        <label>2</label>
    </ligand>
</feature>
<evidence type="ECO:0000256" key="15">
    <source>
        <dbReference type="ARBA" id="ARBA00047359"/>
    </source>
</evidence>
<dbReference type="Gene3D" id="1.10.1030.10">
    <property type="entry name" value="Carbamoyl-phosphate synthetase, large subunit oligomerisation domain"/>
    <property type="match status" value="1"/>
</dbReference>
<feature type="binding site" evidence="19">
    <location>
        <position position="299"/>
    </location>
    <ligand>
        <name>ATP</name>
        <dbReference type="ChEBI" id="CHEBI:30616"/>
        <label>1</label>
    </ligand>
</feature>
<comment type="cofactor">
    <cofactor evidence="19">
        <name>Mg(2+)</name>
        <dbReference type="ChEBI" id="CHEBI:18420"/>
    </cofactor>
    <cofactor evidence="19">
        <name>Mn(2+)</name>
        <dbReference type="ChEBI" id="CHEBI:29035"/>
    </cofactor>
    <text evidence="19">Binds 4 Mg(2+) or Mn(2+) ions per subunit.</text>
</comment>
<feature type="binding site" evidence="19">
    <location>
        <position position="241"/>
    </location>
    <ligand>
        <name>ATP</name>
        <dbReference type="ChEBI" id="CHEBI:30616"/>
        <label>1</label>
    </ligand>
</feature>
<dbReference type="AlphaFoldDB" id="A0A2N7PP63"/>
<dbReference type="Pfam" id="PF02786">
    <property type="entry name" value="CPSase_L_D2"/>
    <property type="match status" value="2"/>
</dbReference>
<dbReference type="InterPro" id="IPR033937">
    <property type="entry name" value="MGS_CPS_CarB"/>
</dbReference>
<gene>
    <name evidence="19 22" type="primary">carB</name>
    <name evidence="22" type="ORF">C0190_03030</name>
</gene>
<feature type="binding site" evidence="19">
    <location>
        <position position="169"/>
    </location>
    <ligand>
        <name>ATP</name>
        <dbReference type="ChEBI" id="CHEBI:30616"/>
        <label>1</label>
    </ligand>
</feature>
<feature type="binding site" evidence="19">
    <location>
        <position position="831"/>
    </location>
    <ligand>
        <name>ATP</name>
        <dbReference type="ChEBI" id="CHEBI:30616"/>
        <label>2</label>
    </ligand>
</feature>
<dbReference type="PROSITE" id="PS51855">
    <property type="entry name" value="MGS"/>
    <property type="match status" value="1"/>
</dbReference>
<feature type="binding site" evidence="19">
    <location>
        <position position="843"/>
    </location>
    <ligand>
        <name>Mn(2+)</name>
        <dbReference type="ChEBI" id="CHEBI:29035"/>
        <label>4</label>
    </ligand>
</feature>
<dbReference type="SUPFAM" id="SSF52440">
    <property type="entry name" value="PreATP-grasp domain"/>
    <property type="match status" value="2"/>
</dbReference>
<comment type="cofactor">
    <cofactor evidence="1">
        <name>Mn(2+)</name>
        <dbReference type="ChEBI" id="CHEBI:29035"/>
    </cofactor>
</comment>
<keyword evidence="13 19" id="KW-0665">Pyrimidine biosynthesis</keyword>
<evidence type="ECO:0000256" key="14">
    <source>
        <dbReference type="ARBA" id="ARBA00023211"/>
    </source>
</evidence>
<dbReference type="GO" id="GO:0005737">
    <property type="term" value="C:cytoplasm"/>
    <property type="evidence" value="ECO:0007669"/>
    <property type="project" value="TreeGrafter"/>
</dbReference>
<dbReference type="Gene3D" id="3.40.50.20">
    <property type="match status" value="2"/>
</dbReference>
<dbReference type="FunFam" id="3.30.470.20:FF:000013">
    <property type="entry name" value="Carbamoyl-phosphate synthase large chain"/>
    <property type="match status" value="1"/>
</dbReference>
<evidence type="ECO:0000256" key="19">
    <source>
        <dbReference type="HAMAP-Rule" id="MF_01210"/>
    </source>
</evidence>
<evidence type="ECO:0000256" key="12">
    <source>
        <dbReference type="ARBA" id="ARBA00022842"/>
    </source>
</evidence>
<feature type="binding site" evidence="19">
    <location>
        <position position="129"/>
    </location>
    <ligand>
        <name>ATP</name>
        <dbReference type="ChEBI" id="CHEBI:30616"/>
        <label>1</label>
    </ligand>
</feature>
<dbReference type="CDD" id="cd01424">
    <property type="entry name" value="MGS_CPS_II"/>
    <property type="match status" value="1"/>
</dbReference>
<comment type="domain">
    <text evidence="19">The large subunit is composed of 2 ATP-grasp domains that are involved in binding the 2 ATP molecules needed for carbamoyl phosphate synthesis. The N-terminal ATP-grasp domain (referred to as the carboxyphosphate synthetic component) catalyzes the ATP-dependent phosphorylation of hydrogencarbonate to carboxyphosphate and the subsequent nucleophilic attack by ammonia to form a carbamate intermediate. The C-terminal ATP-grasp domain (referred to as the carbamoyl phosphate synthetic component) then catalyzes the phosphorylation of carbamate with the second ATP to form the end product carbamoyl phosphate. The reactive and unstable enzyme intermediates are sequentially channeled from one active site to the next through the interior of the protein over a distance of at least 96 A.</text>
</comment>
<dbReference type="UniPathway" id="UPA00070">
    <property type="reaction ID" value="UER00115"/>
</dbReference>
<evidence type="ECO:0000256" key="16">
    <source>
        <dbReference type="ARBA" id="ARBA00048816"/>
    </source>
</evidence>
<comment type="pathway">
    <text evidence="2 19">Pyrimidine metabolism; UMP biosynthesis via de novo pathway; (S)-dihydroorotate from bicarbonate: step 1/3.</text>
</comment>
<feature type="binding site" evidence="19">
    <location>
        <position position="763"/>
    </location>
    <ligand>
        <name>ATP</name>
        <dbReference type="ChEBI" id="CHEBI:30616"/>
        <label>2</label>
    </ligand>
</feature>
<dbReference type="FunFam" id="3.30.470.20:FF:000007">
    <property type="entry name" value="Carbamoyl-phosphate synthase large chain"/>
    <property type="match status" value="1"/>
</dbReference>
<feature type="binding site" evidence="19">
    <location>
        <position position="242"/>
    </location>
    <ligand>
        <name>ATP</name>
        <dbReference type="ChEBI" id="CHEBI:30616"/>
        <label>1</label>
    </ligand>
</feature>
<dbReference type="PROSITE" id="PS50975">
    <property type="entry name" value="ATP_GRASP"/>
    <property type="match status" value="2"/>
</dbReference>
<dbReference type="InterPro" id="IPR058047">
    <property type="entry name" value="CPSase_preATP-grasp"/>
</dbReference>
<dbReference type="InterPro" id="IPR005480">
    <property type="entry name" value="CPSase_lsu_oligo"/>
</dbReference>
<evidence type="ECO:0000256" key="8">
    <source>
        <dbReference type="ARBA" id="ARBA00022723"/>
    </source>
</evidence>
<comment type="function">
    <text evidence="17 19">Large subunit of the glutamine-dependent carbamoyl phosphate synthetase (CPSase). CPSase catalyzes the formation of carbamoyl phosphate from the ammonia moiety of glutamine, carbonate, and phosphate donated by ATP, constituting the first step of 2 biosynthetic pathways, one leading to arginine and/or urea and the other to pyrimidine nucleotides. The large subunit (synthetase) binds the substrates ammonia (free or transferred from glutamine from the small subunit), hydrogencarbonate and ATP and carries out an ATP-coupled ligase reaction, activating hydrogencarbonate by forming carboxy phosphate which reacts with ammonia to form carbamoyl phosphate.</text>
</comment>
<feature type="binding site" evidence="19">
    <location>
        <position position="299"/>
    </location>
    <ligand>
        <name>Mg(2+)</name>
        <dbReference type="ChEBI" id="CHEBI:18420"/>
        <label>1</label>
    </ligand>
</feature>
<dbReference type="Proteomes" id="UP000235460">
    <property type="component" value="Unassembled WGS sequence"/>
</dbReference>
<dbReference type="InterPro" id="IPR011607">
    <property type="entry name" value="MGS-like_dom"/>
</dbReference>
<dbReference type="NCBIfam" id="TIGR01369">
    <property type="entry name" value="CPSaseII_lrg"/>
    <property type="match status" value="1"/>
</dbReference>
<feature type="binding site" evidence="19">
    <location>
        <position position="299"/>
    </location>
    <ligand>
        <name>Mg(2+)</name>
        <dbReference type="ChEBI" id="CHEBI:18420"/>
        <label>2</label>
    </ligand>
</feature>
<keyword evidence="14" id="KW-0464">Manganese</keyword>
<dbReference type="GO" id="GO:0006541">
    <property type="term" value="P:glutamine metabolic process"/>
    <property type="evidence" value="ECO:0007669"/>
    <property type="project" value="TreeGrafter"/>
</dbReference>
<dbReference type="EC" id="6.3.4.16" evidence="19"/>
<feature type="binding site" evidence="19">
    <location>
        <position position="843"/>
    </location>
    <ligand>
        <name>ATP</name>
        <dbReference type="ChEBI" id="CHEBI:30616"/>
        <label>2</label>
    </ligand>
</feature>
<feature type="binding site" evidence="19">
    <location>
        <position position="831"/>
    </location>
    <ligand>
        <name>Mn(2+)</name>
        <dbReference type="ChEBI" id="CHEBI:29035"/>
        <label>3</label>
    </ligand>
</feature>
<dbReference type="GO" id="GO:0046872">
    <property type="term" value="F:metal ion binding"/>
    <property type="evidence" value="ECO:0007669"/>
    <property type="project" value="UniProtKB-KW"/>
</dbReference>
<feature type="region of interest" description="Allosteric domain" evidence="19">
    <location>
        <begin position="939"/>
        <end position="1084"/>
    </location>
</feature>
<evidence type="ECO:0000256" key="18">
    <source>
        <dbReference type="ARBA" id="ARBA00062056"/>
    </source>
</evidence>
<dbReference type="SMART" id="SM00851">
    <property type="entry name" value="MGS"/>
    <property type="match status" value="1"/>
</dbReference>
<dbReference type="InterPro" id="IPR036914">
    <property type="entry name" value="MGS-like_dom_sf"/>
</dbReference>
<feature type="domain" description="ATP-grasp" evidence="20">
    <location>
        <begin position="133"/>
        <end position="328"/>
    </location>
</feature>
<keyword evidence="8" id="KW-0479">Metal-binding</keyword>
<feature type="binding site" evidence="19">
    <location>
        <position position="717"/>
    </location>
    <ligand>
        <name>ATP</name>
        <dbReference type="ChEBI" id="CHEBI:30616"/>
        <label>2</label>
    </ligand>
</feature>
<dbReference type="PRINTS" id="PR00098">
    <property type="entry name" value="CPSASE"/>
</dbReference>
<dbReference type="SUPFAM" id="SSF48108">
    <property type="entry name" value="Carbamoyl phosphate synthetase, large subunit connection domain"/>
    <property type="match status" value="1"/>
</dbReference>
<dbReference type="EC" id="6.3.5.5" evidence="19"/>
<feature type="domain" description="MGS-like" evidence="21">
    <location>
        <begin position="939"/>
        <end position="1084"/>
    </location>
</feature>
<dbReference type="NCBIfam" id="NF009455">
    <property type="entry name" value="PRK12815.1"/>
    <property type="match status" value="1"/>
</dbReference>
<dbReference type="FunFam" id="3.40.50.20:FF:000001">
    <property type="entry name" value="Carbamoyl-phosphate synthase large chain"/>
    <property type="match status" value="1"/>
</dbReference>
<sequence>MPKRTDIKKILIIGSGPIIIGQACEFDYSGSQACKALKEEGYEVVLVNSNPATIMTDPEMADRTYIEPLTPETIEYIIKEERPDALLPTLGGQTGLNIAFALAKKGFLEKYGVELIGAKASAIEKAESREHFRKAMENIGLKVPKSVIIHSLSEAEKAIKEIGFPVIIRPSFTLGGTGGGVAYNIEELREIVEIGLEMSLIHQVMLEESVIGWKEFELEVMRDFKDNVVIICSIENFDPMGIHTGDSITVAPAQTLTDKEYQKMRTAAQAIIREIGVETGGSNIQFAINPKNGDMVVIEMNPRVSRSSALASKATGYPIAKIAAKLAVGYTLDELPNDITKETKAAFEPTIDYVVVKIPRFTFEKFPECPDEITTSMRSVGETMAIGRTFKEALQKAIRGLEIGRFGFGADGKSPSDQGIILSKELIREKLVRPNSQRLFYIREAFKAGFSIEEIYNLTYIDPWFLYHLKEIFDKSEEIKGKSLEEISKEEMRELKQMGFSDYQIAFLTRTTESKVREYRKYLGINPTFKLIDTCAAEFEAYTPYYYSSWEVENESRVSKNKKVLIIGGGPNRIGQGIEFDYCCVHASLALKERGIESIMVNSNPETVSTDYDISTRLYFEPLTLEHILNIYEEEKPDGVIVQFGGQTPLNLAVPLYKAGVKILGTSPKNIDRAEDRKKFDELLGKLGLKRPKAGTAYSAEEAINVAEKIGYPVLVRPSYVLGGRAMRIIYTEDELKNFIETAVKVNPEHPILIDKFLEDALEIDVDAISDGEIVVVAGIMEHIEEAGIHSGDSACILPPLHIPPKLIDEIKEATTLLAKELEVKGLINVQYAIKDNELYVLEVNPRASRTIPFVSKAIGVPLAKLATWIMIGESLKDIGFTKEVIPPYYSVKEVVFPFKRFPKVDVMLGPEMKSTGEVMGIDWDPALAYAKAQLAAGMKLPTEGTVFISVKDEDKPLVVPIAKTLKELGFNLIATKGTAQFLKSLGIEVKEVPKISELLRPNILDLLKNKEIALAINTAKGKESKDDAYLIRRYTMELDIPYATTLSCARAMVESIKKLKEKSYHYLPLQKYYTYLDYKFYKT</sequence>
<dbReference type="PANTHER" id="PTHR11405">
    <property type="entry name" value="CARBAMOYLTRANSFERASE FAMILY MEMBER"/>
    <property type="match status" value="1"/>
</dbReference>
<feature type="region of interest" description="Carboxyphosphate synthetic domain" evidence="19">
    <location>
        <begin position="1"/>
        <end position="402"/>
    </location>
</feature>
<dbReference type="SUPFAM" id="SSF52335">
    <property type="entry name" value="Methylglyoxal synthase-like"/>
    <property type="match status" value="1"/>
</dbReference>
<proteinExistence type="inferred from homology"/>
<comment type="pathway">
    <text evidence="3 19">Amino-acid biosynthesis; L-arginine biosynthesis; carbamoyl phosphate from bicarbonate: step 1/1.</text>
</comment>
<feature type="binding site" evidence="19">
    <location>
        <position position="285"/>
    </location>
    <ligand>
        <name>Mg(2+)</name>
        <dbReference type="ChEBI" id="CHEBI:18420"/>
        <label>1</label>
    </ligand>
</feature>
<keyword evidence="9 19" id="KW-0677">Repeat</keyword>
<evidence type="ECO:0000259" key="21">
    <source>
        <dbReference type="PROSITE" id="PS51855"/>
    </source>
</evidence>
<keyword evidence="12" id="KW-0460">Magnesium</keyword>
<feature type="binding site" evidence="19">
    <location>
        <position position="791"/>
    </location>
    <ligand>
        <name>ATP</name>
        <dbReference type="ChEBI" id="CHEBI:30616"/>
        <label>2</label>
    </ligand>
</feature>
<evidence type="ECO:0000256" key="1">
    <source>
        <dbReference type="ARBA" id="ARBA00001936"/>
    </source>
</evidence>
<keyword evidence="7 19" id="KW-0028">Amino-acid biosynthesis</keyword>
<reference evidence="22 23" key="1">
    <citation type="submission" date="2018-01" db="EMBL/GenBank/DDBJ databases">
        <title>Metagenomic assembled genomes from two thermal pools in the Uzon Caldera, Kamchatka, Russia.</title>
        <authorList>
            <person name="Wilkins L."/>
            <person name="Ettinger C."/>
        </authorList>
    </citation>
    <scope>NUCLEOTIDE SEQUENCE [LARGE SCALE GENOMIC DNA]</scope>
    <source>
        <strain evidence="22">ZAV-08</strain>
    </source>
</reference>
<dbReference type="UniPathway" id="UPA00068">
    <property type="reaction ID" value="UER00171"/>
</dbReference>
<evidence type="ECO:0000256" key="2">
    <source>
        <dbReference type="ARBA" id="ARBA00004812"/>
    </source>
</evidence>
<feature type="binding site" evidence="19">
    <location>
        <position position="301"/>
    </location>
    <ligand>
        <name>Mg(2+)</name>
        <dbReference type="ChEBI" id="CHEBI:18420"/>
        <label>2</label>
    </ligand>
</feature>
<feature type="binding site" evidence="19">
    <location>
        <position position="843"/>
    </location>
    <ligand>
        <name>Mn(2+)</name>
        <dbReference type="ChEBI" id="CHEBI:29035"/>
        <label>3</label>
    </ligand>
</feature>
<dbReference type="PROSITE" id="PS00866">
    <property type="entry name" value="CPSASE_1"/>
    <property type="match status" value="2"/>
</dbReference>
<feature type="binding site" evidence="19">
    <location>
        <position position="788"/>
    </location>
    <ligand>
        <name>ATP</name>
        <dbReference type="ChEBI" id="CHEBI:30616"/>
        <label>2</label>
    </ligand>
</feature>
<feature type="binding site" evidence="19">
    <location>
        <position position="845"/>
    </location>
    <ligand>
        <name>Mg(2+)</name>
        <dbReference type="ChEBI" id="CHEBI:18420"/>
        <label>4</label>
    </ligand>
</feature>
<evidence type="ECO:0000256" key="9">
    <source>
        <dbReference type="ARBA" id="ARBA00022737"/>
    </source>
</evidence>
<comment type="catalytic activity">
    <reaction evidence="15 19">
        <text>hydrogencarbonate + NH4(+) + 2 ATP = carbamoyl phosphate + 2 ADP + phosphate + 2 H(+)</text>
        <dbReference type="Rhea" id="RHEA:18029"/>
        <dbReference type="ChEBI" id="CHEBI:15378"/>
        <dbReference type="ChEBI" id="CHEBI:17544"/>
        <dbReference type="ChEBI" id="CHEBI:28938"/>
        <dbReference type="ChEBI" id="CHEBI:30616"/>
        <dbReference type="ChEBI" id="CHEBI:43474"/>
        <dbReference type="ChEBI" id="CHEBI:58228"/>
        <dbReference type="ChEBI" id="CHEBI:456216"/>
        <dbReference type="EC" id="6.3.4.16"/>
    </reaction>
</comment>
<comment type="catalytic activity">
    <reaction evidence="16 19">
        <text>hydrogencarbonate + L-glutamine + 2 ATP + H2O = carbamoyl phosphate + L-glutamate + 2 ADP + phosphate + 2 H(+)</text>
        <dbReference type="Rhea" id="RHEA:18633"/>
        <dbReference type="ChEBI" id="CHEBI:15377"/>
        <dbReference type="ChEBI" id="CHEBI:15378"/>
        <dbReference type="ChEBI" id="CHEBI:17544"/>
        <dbReference type="ChEBI" id="CHEBI:29985"/>
        <dbReference type="ChEBI" id="CHEBI:30616"/>
        <dbReference type="ChEBI" id="CHEBI:43474"/>
        <dbReference type="ChEBI" id="CHEBI:58228"/>
        <dbReference type="ChEBI" id="CHEBI:58359"/>
        <dbReference type="ChEBI" id="CHEBI:456216"/>
        <dbReference type="EC" id="6.3.5.5"/>
    </reaction>
</comment>
<feature type="binding site" evidence="19">
    <location>
        <position position="790"/>
    </location>
    <ligand>
        <name>ATP</name>
        <dbReference type="ChEBI" id="CHEBI:30616"/>
        <label>2</label>
    </ligand>
</feature>
<evidence type="ECO:0000313" key="22">
    <source>
        <dbReference type="EMBL" id="PMP67572.1"/>
    </source>
</evidence>
<organism evidence="22 23">
    <name type="scientific">Thermodesulfobacterium geofontis</name>
    <dbReference type="NCBI Taxonomy" id="1295609"/>
    <lineage>
        <taxon>Bacteria</taxon>
        <taxon>Pseudomonadati</taxon>
        <taxon>Thermodesulfobacteriota</taxon>
        <taxon>Thermodesulfobacteria</taxon>
        <taxon>Thermodesulfobacteriales</taxon>
        <taxon>Thermodesulfobacteriaceae</taxon>
        <taxon>Thermodesulfobacterium</taxon>
    </lineage>
</organism>
<keyword evidence="6 19" id="KW-0436">Ligase</keyword>
<comment type="subunit">
    <text evidence="18 19">Composed of two chains; the small (or glutamine) chain promotes the hydrolysis of glutamine to ammonia, which is used by the large (or ammonia) chain to synthesize carbamoyl phosphate. Tetramer of heterodimers (alpha,beta)4.</text>
</comment>
<feature type="domain" description="ATP-grasp" evidence="20">
    <location>
        <begin position="681"/>
        <end position="872"/>
    </location>
</feature>
<accession>A0A2N7PP63</accession>
<dbReference type="GO" id="GO:0006526">
    <property type="term" value="P:L-arginine biosynthetic process"/>
    <property type="evidence" value="ECO:0007669"/>
    <property type="project" value="UniProtKB-UniRule"/>
</dbReference>
<comment type="caution">
    <text evidence="19">Lacks conserved residue(s) required for the propagation of feature annotation.</text>
</comment>
<dbReference type="SMART" id="SM01096">
    <property type="entry name" value="CPSase_L_D3"/>
    <property type="match status" value="1"/>
</dbReference>
<protein>
    <recommendedName>
        <fullName evidence="19">Carbamoyl phosphate synthase large chain</fullName>
        <ecNumber evidence="19">6.3.4.16</ecNumber>
        <ecNumber evidence="19">6.3.5.5</ecNumber>
    </recommendedName>
    <alternativeName>
        <fullName evidence="19">Carbamoyl phosphate synthetase ammonia chain</fullName>
    </alternativeName>
</protein>
<feature type="binding site" evidence="19">
    <location>
        <position position="845"/>
    </location>
    <ligand>
        <name>Mn(2+)</name>
        <dbReference type="ChEBI" id="CHEBI:29035"/>
        <label>4</label>
    </ligand>
</feature>
<feature type="binding site" evidence="19">
    <location>
        <position position="831"/>
    </location>
    <ligand>
        <name>Mg(2+)</name>
        <dbReference type="ChEBI" id="CHEBI:18420"/>
        <label>3</label>
    </ligand>
</feature>
<evidence type="ECO:0000313" key="23">
    <source>
        <dbReference type="Proteomes" id="UP000235460"/>
    </source>
</evidence>
<feature type="binding site" evidence="19">
    <location>
        <position position="285"/>
    </location>
    <ligand>
        <name>Mn(2+)</name>
        <dbReference type="ChEBI" id="CHEBI:29035"/>
        <label>1</label>
    </ligand>
</feature>
<feature type="binding site" evidence="19">
    <location>
        <position position="843"/>
    </location>
    <ligand>
        <name>Mg(2+)</name>
        <dbReference type="ChEBI" id="CHEBI:18420"/>
        <label>4</label>
    </ligand>
</feature>
<feature type="binding site" evidence="19">
    <location>
        <position position="301"/>
    </location>
    <ligand>
        <name>Mn(2+)</name>
        <dbReference type="ChEBI" id="CHEBI:29035"/>
        <label>2</label>
    </ligand>
</feature>
<dbReference type="Pfam" id="PF02142">
    <property type="entry name" value="MGS"/>
    <property type="match status" value="1"/>
</dbReference>
<evidence type="ECO:0000256" key="17">
    <source>
        <dbReference type="ARBA" id="ARBA00057223"/>
    </source>
</evidence>
<dbReference type="EMBL" id="PNIK01000045">
    <property type="protein sequence ID" value="PMP67572.1"/>
    <property type="molecule type" value="Genomic_DNA"/>
</dbReference>
<dbReference type="InterPro" id="IPR005479">
    <property type="entry name" value="CPAse_ATP-bd"/>
</dbReference>
<dbReference type="FunFam" id="3.30.1490.20:FF:000001">
    <property type="entry name" value="Carbamoyl-phosphate synthase large chain"/>
    <property type="match status" value="1"/>
</dbReference>
<keyword evidence="11 19" id="KW-0067">ATP-binding</keyword>
<feature type="binding site" evidence="19">
    <location>
        <position position="210"/>
    </location>
    <ligand>
        <name>ATP</name>
        <dbReference type="ChEBI" id="CHEBI:30616"/>
        <label>1</label>
    </ligand>
</feature>
<dbReference type="Gene3D" id="3.30.470.20">
    <property type="entry name" value="ATP-grasp fold, B domain"/>
    <property type="match status" value="2"/>
</dbReference>
<dbReference type="PANTHER" id="PTHR11405:SF53">
    <property type="entry name" value="CARBAMOYL-PHOSPHATE SYNTHASE [AMMONIA], MITOCHONDRIAL"/>
    <property type="match status" value="1"/>
</dbReference>
<feature type="binding site" evidence="19">
    <location>
        <position position="843"/>
    </location>
    <ligand>
        <name>Mg(2+)</name>
        <dbReference type="ChEBI" id="CHEBI:18420"/>
        <label>3</label>
    </ligand>
</feature>
<dbReference type="HAMAP" id="MF_01210_B">
    <property type="entry name" value="CPSase_L_chain_B"/>
    <property type="match status" value="1"/>
</dbReference>
<dbReference type="SUPFAM" id="SSF56059">
    <property type="entry name" value="Glutathione synthetase ATP-binding domain-like"/>
    <property type="match status" value="2"/>
</dbReference>
<dbReference type="Gene3D" id="3.40.50.1380">
    <property type="entry name" value="Methylglyoxal synthase-like domain"/>
    <property type="match status" value="1"/>
</dbReference>
<dbReference type="PROSITE" id="PS51257">
    <property type="entry name" value="PROKAR_LIPOPROTEIN"/>
    <property type="match status" value="1"/>
</dbReference>